<dbReference type="Proteomes" id="UP000663760">
    <property type="component" value="Chromosome 8"/>
</dbReference>
<feature type="region of interest" description="Disordered" evidence="1">
    <location>
        <begin position="256"/>
        <end position="297"/>
    </location>
</feature>
<feature type="compositionally biased region" description="Polar residues" evidence="1">
    <location>
        <begin position="1"/>
        <end position="19"/>
    </location>
</feature>
<dbReference type="GO" id="GO:0032984">
    <property type="term" value="P:protein-containing complex disassembly"/>
    <property type="evidence" value="ECO:0007669"/>
    <property type="project" value="InterPro"/>
</dbReference>
<feature type="compositionally biased region" description="Basic and acidic residues" evidence="1">
    <location>
        <begin position="280"/>
        <end position="289"/>
    </location>
</feature>
<evidence type="ECO:0000259" key="2">
    <source>
        <dbReference type="PROSITE" id="PS50033"/>
    </source>
</evidence>
<dbReference type="OrthoDB" id="440781at2759"/>
<dbReference type="AlphaFoldDB" id="A0A7I8KS96"/>
<organism evidence="3 4">
    <name type="scientific">Spirodela intermedia</name>
    <name type="common">Intermediate duckweed</name>
    <dbReference type="NCBI Taxonomy" id="51605"/>
    <lineage>
        <taxon>Eukaryota</taxon>
        <taxon>Viridiplantae</taxon>
        <taxon>Streptophyta</taxon>
        <taxon>Embryophyta</taxon>
        <taxon>Tracheophyta</taxon>
        <taxon>Spermatophyta</taxon>
        <taxon>Magnoliopsida</taxon>
        <taxon>Liliopsida</taxon>
        <taxon>Araceae</taxon>
        <taxon>Lemnoideae</taxon>
        <taxon>Spirodela</taxon>
    </lineage>
</organism>
<dbReference type="PANTHER" id="PTHR47557:SF2">
    <property type="entry name" value="PLANT UBX DOMAIN-CONTAINING PROTEIN 1"/>
    <property type="match status" value="1"/>
</dbReference>
<gene>
    <name evidence="3" type="ORF">SI8410_08011381</name>
</gene>
<sequence>MCQNIRYTNRTRKTSNVPSEDQAKRTAVFEEFGREIRVFTIPTASEPSATSTSQKGTRPRFSYNHTCKNFTLTLISLSSLIQFQISESYPSTVITFLEIMVIRFEDEPDDDFYEFTADDYYRTVSTKIRDQFLKTRKIREAESAARRARITKAIIRVKFPDNYVLEATFRPSETIQSLIDLLLKAVARPDLPFYLYTTPPKQRIKDASVDFYSAGFAPGAIVYFSYDQPKGSEEEKSVPFLREDILSLGAVEAAAAEKAEPEAEPPAEEERTPAVAADPELQRPAEKKTTKPKWFKM</sequence>
<dbReference type="EMBL" id="LR746271">
    <property type="protein sequence ID" value="CAA7400703.1"/>
    <property type="molecule type" value="Genomic_DNA"/>
</dbReference>
<name>A0A7I8KS96_SPIIN</name>
<accession>A0A7I8KS96</accession>
<dbReference type="PANTHER" id="PTHR47557">
    <property type="entry name" value="PLANT UBX DOMAIN-CONTAINING PROTEIN 1"/>
    <property type="match status" value="1"/>
</dbReference>
<dbReference type="SUPFAM" id="SSF54236">
    <property type="entry name" value="Ubiquitin-like"/>
    <property type="match status" value="1"/>
</dbReference>
<feature type="domain" description="UBX" evidence="2">
    <location>
        <begin position="155"/>
        <end position="224"/>
    </location>
</feature>
<dbReference type="Gene3D" id="3.10.20.90">
    <property type="entry name" value="Phosphatidylinositol 3-kinase Catalytic Subunit, Chain A, domain 1"/>
    <property type="match status" value="1"/>
</dbReference>
<dbReference type="InterPro" id="IPR029071">
    <property type="entry name" value="Ubiquitin-like_domsf"/>
</dbReference>
<dbReference type="PROSITE" id="PS50033">
    <property type="entry name" value="UBX"/>
    <property type="match status" value="1"/>
</dbReference>
<proteinExistence type="predicted"/>
<dbReference type="GO" id="GO:0051117">
    <property type="term" value="F:ATPase binding"/>
    <property type="evidence" value="ECO:0007669"/>
    <property type="project" value="InterPro"/>
</dbReference>
<dbReference type="CDD" id="cd16118">
    <property type="entry name" value="UBX2_UBXN9"/>
    <property type="match status" value="1"/>
</dbReference>
<keyword evidence="4" id="KW-1185">Reference proteome</keyword>
<evidence type="ECO:0000313" key="4">
    <source>
        <dbReference type="Proteomes" id="UP000663760"/>
    </source>
</evidence>
<dbReference type="InterPro" id="IPR001012">
    <property type="entry name" value="UBX_dom"/>
</dbReference>
<dbReference type="InterPro" id="IPR044232">
    <property type="entry name" value="PUX1"/>
</dbReference>
<evidence type="ECO:0000313" key="3">
    <source>
        <dbReference type="EMBL" id="CAA7400703.1"/>
    </source>
</evidence>
<protein>
    <recommendedName>
        <fullName evidence="2">UBX domain-containing protein</fullName>
    </recommendedName>
</protein>
<feature type="region of interest" description="Disordered" evidence="1">
    <location>
        <begin position="1"/>
        <end position="20"/>
    </location>
</feature>
<evidence type="ECO:0000256" key="1">
    <source>
        <dbReference type="SAM" id="MobiDB-lite"/>
    </source>
</evidence>
<reference evidence="3" key="1">
    <citation type="submission" date="2020-02" db="EMBL/GenBank/DDBJ databases">
        <authorList>
            <person name="Scholz U."/>
            <person name="Mascher M."/>
            <person name="Fiebig A."/>
        </authorList>
    </citation>
    <scope>NUCLEOTIDE SEQUENCE</scope>
</reference>